<proteinExistence type="predicted"/>
<accession>A0ACB5TIH3</accession>
<protein>
    <submittedName>
        <fullName evidence="1">Unnamed protein product</fullName>
    </submittedName>
</protein>
<name>A0ACB5TIH3_CANBO</name>
<organism evidence="1 2">
    <name type="scientific">Candida boidinii</name>
    <name type="common">Yeast</name>
    <dbReference type="NCBI Taxonomy" id="5477"/>
    <lineage>
        <taxon>Eukaryota</taxon>
        <taxon>Fungi</taxon>
        <taxon>Dikarya</taxon>
        <taxon>Ascomycota</taxon>
        <taxon>Saccharomycotina</taxon>
        <taxon>Pichiomycetes</taxon>
        <taxon>Pichiales</taxon>
        <taxon>Pichiaceae</taxon>
        <taxon>Ogataea</taxon>
        <taxon>Ogataea/Candida clade</taxon>
    </lineage>
</organism>
<dbReference type="EMBL" id="BSXV01000411">
    <property type="protein sequence ID" value="GME88977.1"/>
    <property type="molecule type" value="Genomic_DNA"/>
</dbReference>
<gene>
    <name evidence="1" type="ORF">Cboi01_000119600</name>
</gene>
<comment type="caution">
    <text evidence="1">The sequence shown here is derived from an EMBL/GenBank/DDBJ whole genome shotgun (WGS) entry which is preliminary data.</text>
</comment>
<sequence length="668" mass="74679">MTKINDILERFRGLEEGKNFEFLELLEDHILKLIFKNVSNISSSEVLKSERALKEATAEIMEENGTYFKKCPTAPPPSLAGDSCLSLFSTFSPKTPMTQFNIDVDDGKQLKYEVSKNINFDPISILPLSLSSTQLTPTIGVVLGGNIQSQFNNESDFNSYDSLLRQFGGISLTDTTRLQNSTPYIPQFPNDTSLQFLTTQIPNHINSSVNVNTINHFANNSINNNMNSGDYNTNGGFNYNDPTYNTNIPTGYNTNIHTSQIINYPTGYNTTQSFPCLGNDMPVSGNLHPNMQMPVMPNSNPQEYPVPMTSMAPMAPMNDYCPPVLQMIPSPMDSTFVNNNMSANGMNYLLQALPSPQQTIPSPPLTIHSPPNPPKVSYTYERPDSNSSRFFNITLPVSPISPPSVSLDTRIDMPSKQYDDPINEEGLAPLNIDAILDDSDEPKNTNVTGTKKIKMMSKIIGNPFSINKGIWTPDADFLNKHDTFETLTDKKLNVASNSKFFIIKTPNISDIQISYLHNTWTSTSRGNKILNNAYLKANSNTNKGSMDSETEKVKIYLIFSYIQTDCFCGVAEMTSAVNFDTLNPIWQNSQKYGGFDIKWLTIKDIPFEEFKCIILKYPEGDYKCVTYSRDSQELSFPVGKRVIDIFNCYLSTASFLDVIGDSEPNKQI</sequence>
<dbReference type="Proteomes" id="UP001165101">
    <property type="component" value="Unassembled WGS sequence"/>
</dbReference>
<reference evidence="1" key="1">
    <citation type="submission" date="2023-04" db="EMBL/GenBank/DDBJ databases">
        <title>Candida boidinii NBRC 1967.</title>
        <authorList>
            <person name="Ichikawa N."/>
            <person name="Sato H."/>
            <person name="Tonouchi N."/>
        </authorList>
    </citation>
    <scope>NUCLEOTIDE SEQUENCE</scope>
    <source>
        <strain evidence="1">NBRC 1967</strain>
    </source>
</reference>
<keyword evidence="2" id="KW-1185">Reference proteome</keyword>
<evidence type="ECO:0000313" key="2">
    <source>
        <dbReference type="Proteomes" id="UP001165101"/>
    </source>
</evidence>
<evidence type="ECO:0000313" key="1">
    <source>
        <dbReference type="EMBL" id="GME88977.1"/>
    </source>
</evidence>